<feature type="region of interest" description="Disordered" evidence="1">
    <location>
        <begin position="23"/>
        <end position="52"/>
    </location>
</feature>
<reference evidence="3 4" key="1">
    <citation type="journal article" date="2013" name="PLoS Genet.">
        <title>Genomic mechanisms accounting for the adaptation to parasitism in nematode-trapping fungi.</title>
        <authorList>
            <person name="Meerupati T."/>
            <person name="Andersson K.M."/>
            <person name="Friman E."/>
            <person name="Kumar D."/>
            <person name="Tunlid A."/>
            <person name="Ahren D."/>
        </authorList>
    </citation>
    <scope>NUCLEOTIDE SEQUENCE [LARGE SCALE GENOMIC DNA]</scope>
    <source>
        <strain evidence="3 4">CBS 200.50</strain>
    </source>
</reference>
<reference evidence="4" key="2">
    <citation type="submission" date="2013-04" db="EMBL/GenBank/DDBJ databases">
        <title>Genomic mechanisms accounting for the adaptation to parasitism in nematode-trapping fungi.</title>
        <authorList>
            <person name="Ahren D.G."/>
        </authorList>
    </citation>
    <scope>NUCLEOTIDE SEQUENCE [LARGE SCALE GENOMIC DNA]</scope>
    <source>
        <strain evidence="4">CBS 200.50</strain>
    </source>
</reference>
<dbReference type="EMBL" id="AQGS01000539">
    <property type="protein sequence ID" value="EPS38565.1"/>
    <property type="molecule type" value="Genomic_DNA"/>
</dbReference>
<feature type="chain" id="PRO_5004548282" evidence="2">
    <location>
        <begin position="18"/>
        <end position="534"/>
    </location>
</feature>
<feature type="signal peptide" evidence="2">
    <location>
        <begin position="1"/>
        <end position="17"/>
    </location>
</feature>
<evidence type="ECO:0000313" key="4">
    <source>
        <dbReference type="Proteomes" id="UP000015100"/>
    </source>
</evidence>
<evidence type="ECO:0000256" key="1">
    <source>
        <dbReference type="SAM" id="MobiDB-lite"/>
    </source>
</evidence>
<dbReference type="HOGENOM" id="CLU_509988_0_0_1"/>
<dbReference type="Proteomes" id="UP000015100">
    <property type="component" value="Unassembled WGS sequence"/>
</dbReference>
<protein>
    <submittedName>
        <fullName evidence="3">Uncharacterized protein</fullName>
    </submittedName>
</protein>
<proteinExistence type="predicted"/>
<keyword evidence="2" id="KW-0732">Signal</keyword>
<accession>S8A6B4</accession>
<organism evidence="3 4">
    <name type="scientific">Dactylellina haptotyla (strain CBS 200.50)</name>
    <name type="common">Nematode-trapping fungus</name>
    <name type="synonym">Monacrosporium haptotylum</name>
    <dbReference type="NCBI Taxonomy" id="1284197"/>
    <lineage>
        <taxon>Eukaryota</taxon>
        <taxon>Fungi</taxon>
        <taxon>Dikarya</taxon>
        <taxon>Ascomycota</taxon>
        <taxon>Pezizomycotina</taxon>
        <taxon>Orbiliomycetes</taxon>
        <taxon>Orbiliales</taxon>
        <taxon>Orbiliaceae</taxon>
        <taxon>Dactylellina</taxon>
    </lineage>
</organism>
<dbReference type="AlphaFoldDB" id="S8A6B4"/>
<evidence type="ECO:0000313" key="3">
    <source>
        <dbReference type="EMBL" id="EPS38565.1"/>
    </source>
</evidence>
<keyword evidence="4" id="KW-1185">Reference proteome</keyword>
<evidence type="ECO:0000256" key="2">
    <source>
        <dbReference type="SAM" id="SignalP"/>
    </source>
</evidence>
<gene>
    <name evidence="3" type="ORF">H072_7658</name>
</gene>
<sequence length="534" mass="59801">MHLLIVLLFLSVPLISGLPSVSPDTGAGSQAVERRQEPVPVPLGRTDLGTRDDMQSYQSTECQVGLWNGVDENRNSVYGEYNTEWQGLPFEGVPENECINVEDLNPGLVRTIRSFAVTGYCECEFFKDKDCLLENGKFSAYNRKDGALYKSDNDNILGSFKCRKTNNWEKFQNCSLASYPDDTKTGLGLTLEQKYFDPITGKTACAPLGMLSPFKKLKVKSCSCLFFPNTACDGAVDNIDPIREKPPVVDDIIRVGNNGTVTFRDIPTDKVMQSFTCYLPFELMPALQPRSIEHADGPRIQKRRLPPGRSVPDASWWGHYDTRDCRLGVWEDVEFNHNSPQDHVNWQGMPLGLEPHDMSQPNGYENNCVNMGMLHERLKKSVSSFVVAGYCECEFYDTENCPPEAGIFTGYNRADSSLAQHGNNDNIDSFRCWQTNHFDQFNNCTIAFSDGRDKNLDVTLFKPDFDRDSAFAACVSLPEQDELRQVKINGCSCTFYNSGDCSGANFPAGNGGTVEKLTDRPIGSYRCELPYGYF</sequence>
<comment type="caution">
    <text evidence="3">The sequence shown here is derived from an EMBL/GenBank/DDBJ whole genome shotgun (WGS) entry which is preliminary data.</text>
</comment>
<name>S8A6B4_DACHA</name>